<keyword evidence="6" id="KW-0695">RNA-directed DNA polymerase</keyword>
<evidence type="ECO:0000256" key="6">
    <source>
        <dbReference type="ARBA" id="ARBA00022918"/>
    </source>
</evidence>
<reference evidence="8" key="1">
    <citation type="submission" date="2021-03" db="EMBL/GenBank/DDBJ databases">
        <title>Draft genome sequence of rust myrtle Austropuccinia psidii MF-1, a brazilian biotype.</title>
        <authorList>
            <person name="Quecine M.C."/>
            <person name="Pachon D.M.R."/>
            <person name="Bonatelli M.L."/>
            <person name="Correr F.H."/>
            <person name="Franceschini L.M."/>
            <person name="Leite T.F."/>
            <person name="Margarido G.R.A."/>
            <person name="Almeida C.A."/>
            <person name="Ferrarezi J.A."/>
            <person name="Labate C.A."/>
        </authorList>
    </citation>
    <scope>NUCLEOTIDE SEQUENCE</scope>
    <source>
        <strain evidence="8">MF-1</strain>
    </source>
</reference>
<gene>
    <name evidence="8" type="ORF">O181_095990</name>
</gene>
<evidence type="ECO:0000313" key="8">
    <source>
        <dbReference type="EMBL" id="MBW0556275.1"/>
    </source>
</evidence>
<feature type="domain" description="Reverse transcriptase RNase H-like" evidence="7">
    <location>
        <begin position="7"/>
        <end position="82"/>
    </location>
</feature>
<evidence type="ECO:0000259" key="7">
    <source>
        <dbReference type="Pfam" id="PF17917"/>
    </source>
</evidence>
<dbReference type="InterPro" id="IPR041373">
    <property type="entry name" value="RT_RNaseH"/>
</dbReference>
<dbReference type="Proteomes" id="UP000765509">
    <property type="component" value="Unassembled WGS sequence"/>
</dbReference>
<keyword evidence="3" id="KW-0540">Nuclease</keyword>
<protein>
    <recommendedName>
        <fullName evidence="7">Reverse transcriptase RNase H-like domain-containing protein</fullName>
    </recommendedName>
</protein>
<dbReference type="AlphaFoldDB" id="A0A9Q3J4W6"/>
<keyword evidence="9" id="KW-1185">Reference proteome</keyword>
<evidence type="ECO:0000256" key="1">
    <source>
        <dbReference type="ARBA" id="ARBA00022679"/>
    </source>
</evidence>
<keyword evidence="5" id="KW-0378">Hydrolase</keyword>
<dbReference type="Pfam" id="PF17917">
    <property type="entry name" value="RT_RNaseH"/>
    <property type="match status" value="1"/>
</dbReference>
<dbReference type="EMBL" id="AVOT02063643">
    <property type="protein sequence ID" value="MBW0556275.1"/>
    <property type="molecule type" value="Genomic_DNA"/>
</dbReference>
<dbReference type="OrthoDB" id="5593162at2759"/>
<evidence type="ECO:0000256" key="2">
    <source>
        <dbReference type="ARBA" id="ARBA00022695"/>
    </source>
</evidence>
<evidence type="ECO:0000256" key="4">
    <source>
        <dbReference type="ARBA" id="ARBA00022759"/>
    </source>
</evidence>
<dbReference type="GO" id="GO:0004519">
    <property type="term" value="F:endonuclease activity"/>
    <property type="evidence" value="ECO:0007669"/>
    <property type="project" value="UniProtKB-KW"/>
</dbReference>
<organism evidence="8 9">
    <name type="scientific">Austropuccinia psidii MF-1</name>
    <dbReference type="NCBI Taxonomy" id="1389203"/>
    <lineage>
        <taxon>Eukaryota</taxon>
        <taxon>Fungi</taxon>
        <taxon>Dikarya</taxon>
        <taxon>Basidiomycota</taxon>
        <taxon>Pucciniomycotina</taxon>
        <taxon>Pucciniomycetes</taxon>
        <taxon>Pucciniales</taxon>
        <taxon>Sphaerophragmiaceae</taxon>
        <taxon>Austropuccinia</taxon>
    </lineage>
</organism>
<sequence length="141" mass="16648">MNDKPVEGQICFISRQIKPTGERYGASQMECLGLAWALKRLYYYLDREVVNVIIDCNYVKYSFNMKTPNRHMLRWQTSIQEYRKNMTIVHKYGNINKNADGFSRWPLENTPENPAWVPQEEHHIEGICVADIGTEFFNQVR</sequence>
<name>A0A9Q3J4W6_9BASI</name>
<proteinExistence type="predicted"/>
<evidence type="ECO:0000256" key="5">
    <source>
        <dbReference type="ARBA" id="ARBA00022801"/>
    </source>
</evidence>
<comment type="caution">
    <text evidence="8">The sequence shown here is derived from an EMBL/GenBank/DDBJ whole genome shotgun (WGS) entry which is preliminary data.</text>
</comment>
<accession>A0A9Q3J4W6</accession>
<dbReference type="InterPro" id="IPR043502">
    <property type="entry name" value="DNA/RNA_pol_sf"/>
</dbReference>
<keyword evidence="2" id="KW-0548">Nucleotidyltransferase</keyword>
<keyword evidence="4" id="KW-0255">Endonuclease</keyword>
<evidence type="ECO:0000313" key="9">
    <source>
        <dbReference type="Proteomes" id="UP000765509"/>
    </source>
</evidence>
<evidence type="ECO:0000256" key="3">
    <source>
        <dbReference type="ARBA" id="ARBA00022722"/>
    </source>
</evidence>
<dbReference type="GO" id="GO:0003964">
    <property type="term" value="F:RNA-directed DNA polymerase activity"/>
    <property type="evidence" value="ECO:0007669"/>
    <property type="project" value="UniProtKB-KW"/>
</dbReference>
<dbReference type="SUPFAM" id="SSF56672">
    <property type="entry name" value="DNA/RNA polymerases"/>
    <property type="match status" value="1"/>
</dbReference>
<keyword evidence="1" id="KW-0808">Transferase</keyword>
<dbReference type="GO" id="GO:0016787">
    <property type="term" value="F:hydrolase activity"/>
    <property type="evidence" value="ECO:0007669"/>
    <property type="project" value="UniProtKB-KW"/>
</dbReference>